<accession>A0A7R9A5S9</accession>
<gene>
    <name evidence="2" type="ORF">DSTB1V02_LOCUS8487</name>
</gene>
<proteinExistence type="predicted"/>
<keyword evidence="3" id="KW-1185">Reference proteome</keyword>
<evidence type="ECO:0000313" key="3">
    <source>
        <dbReference type="Proteomes" id="UP000677054"/>
    </source>
</evidence>
<protein>
    <submittedName>
        <fullName evidence="2">Uncharacterized protein</fullName>
    </submittedName>
</protein>
<sequence length="159" mass="17054">MENHRVANGVSSGGPPNGMSPLSLIAVNGILTPSPTPSPDELVIRSRGRRQAPETWSPIAVRQAKTIPTPKKGSGTRMSPRKHLLLTDCKEHELTSTNAISAFAARMALLNGAKKKAKVSHHQESIPSTSIRSAAKALSHQQLVELLTTLITIHPELKP</sequence>
<dbReference type="EMBL" id="LR901464">
    <property type="protein sequence ID" value="CAD7248677.1"/>
    <property type="molecule type" value="Genomic_DNA"/>
</dbReference>
<dbReference type="OrthoDB" id="10061064at2759"/>
<name>A0A7R9A5S9_9CRUS</name>
<organism evidence="2">
    <name type="scientific">Darwinula stevensoni</name>
    <dbReference type="NCBI Taxonomy" id="69355"/>
    <lineage>
        <taxon>Eukaryota</taxon>
        <taxon>Metazoa</taxon>
        <taxon>Ecdysozoa</taxon>
        <taxon>Arthropoda</taxon>
        <taxon>Crustacea</taxon>
        <taxon>Oligostraca</taxon>
        <taxon>Ostracoda</taxon>
        <taxon>Podocopa</taxon>
        <taxon>Podocopida</taxon>
        <taxon>Darwinulocopina</taxon>
        <taxon>Darwinuloidea</taxon>
        <taxon>Darwinulidae</taxon>
        <taxon>Darwinula</taxon>
    </lineage>
</organism>
<dbReference type="AlphaFoldDB" id="A0A7R9A5S9"/>
<evidence type="ECO:0000313" key="2">
    <source>
        <dbReference type="EMBL" id="CAD7248677.1"/>
    </source>
</evidence>
<dbReference type="Proteomes" id="UP000677054">
    <property type="component" value="Unassembled WGS sequence"/>
</dbReference>
<evidence type="ECO:0000256" key="1">
    <source>
        <dbReference type="SAM" id="MobiDB-lite"/>
    </source>
</evidence>
<feature type="region of interest" description="Disordered" evidence="1">
    <location>
        <begin position="48"/>
        <end position="81"/>
    </location>
</feature>
<dbReference type="EMBL" id="CAJPEV010001947">
    <property type="protein sequence ID" value="CAG0895019.1"/>
    <property type="molecule type" value="Genomic_DNA"/>
</dbReference>
<reference evidence="2" key="1">
    <citation type="submission" date="2020-11" db="EMBL/GenBank/DDBJ databases">
        <authorList>
            <person name="Tran Van P."/>
        </authorList>
    </citation>
    <scope>NUCLEOTIDE SEQUENCE</scope>
</reference>